<gene>
    <name evidence="10" type="primary">rpoC1</name>
</gene>
<dbReference type="GeneID" id="27110080"/>
<evidence type="ECO:0000256" key="2">
    <source>
        <dbReference type="ARBA" id="ARBA00022478"/>
    </source>
</evidence>
<evidence type="ECO:0000256" key="1">
    <source>
        <dbReference type="ARBA" id="ARBA00004026"/>
    </source>
</evidence>
<dbReference type="InterPro" id="IPR044893">
    <property type="entry name" value="RNA_pol_Rpb1_clamp_domain"/>
</dbReference>
<evidence type="ECO:0000259" key="9">
    <source>
        <dbReference type="SMART" id="SM00663"/>
    </source>
</evidence>
<organism evidence="10">
    <name type="scientific">Partenskyella glossopodia</name>
    <dbReference type="NCBI Taxonomy" id="552666"/>
    <lineage>
        <taxon>Eukaryota</taxon>
        <taxon>Sar</taxon>
        <taxon>Rhizaria</taxon>
        <taxon>Cercozoa</taxon>
        <taxon>Chlorarachniophyceae</taxon>
        <taxon>Partenskyella</taxon>
    </lineage>
</organism>
<dbReference type="InterPro" id="IPR042102">
    <property type="entry name" value="RNA_pol_Rpb1_3_sf"/>
</dbReference>
<dbReference type="AlphaFoldDB" id="A0A140JZR3"/>
<dbReference type="SUPFAM" id="SSF64484">
    <property type="entry name" value="beta and beta-prime subunits of DNA dependent RNA-polymerase"/>
    <property type="match status" value="1"/>
</dbReference>
<dbReference type="GO" id="GO:0000428">
    <property type="term" value="C:DNA-directed RNA polymerase complex"/>
    <property type="evidence" value="ECO:0007669"/>
    <property type="project" value="UniProtKB-KW"/>
</dbReference>
<sequence length="757" mass="89665">MNYYYKQNLKYSKINSVQIKIACYKSIRKWGSRKLPNGNIVGEIKTSQTMNYKTLKPEHNGLFCERIFGPINDFECACGKRCENEFIGFCAQCGIEFISSQVRRSRLGYIKLISPVIHIWYIKYIALLLDIPIKSIDSMVYCTDEVVFRNKFKSRISSLQRNIILSTNSLKNDSKLFKLTYSLYVQKSILSYLKSIKKAIFIIKLTNNEKKKFNFNHLYYALNSFYSLSYSCQWEIKKQWSTIIWYLKYKRKFTEKFIYNDENQKKFSTNIFSKYENKFFFGTKIIYSWLKYFDYNFQLSNLERQIKFHIFEIKEEIKELSGLTLMCFYKSSKFFNLQKKIKKLQWQKDKIFRRLKLIVYFRQAKIQPKWMILSILPVLPPDLRPIVELGSNKIAVSDLNKSYQTIILRNLRLKKFHNNTSFNSFTEEVRYTKRLLQEAVDELIQQDKSKKSENKKSLSDILKGKKGRFRQNLLGKRVDYSGRSVIIVDPELKLHECGVPLKMIIELFHPFIIKHLISFNIVKTIPGAKQFIRTNSSYFLNVLTLILRNYLVLLNRAPTLHKLGIQAFQPKLIKGKAIRLHPLVCPAFNADFDGDQMGIHIPLSFESRSEAWKLLWSRNNLVFSNMGTPVLTPGQDVVLGCYYLTSKITSFFSNYSLLLEKKKNKKLLYFQSVYDVIKAYDQNKIGIHTEIWIKWKKKIFPNYESIYPNELQIYENKSFSYNYSDLELFYNSYGYQINQFIKTTVGRIIFNSFIKIL</sequence>
<dbReference type="Pfam" id="PF04997">
    <property type="entry name" value="RNA_pol_Rpb1_1"/>
    <property type="match status" value="1"/>
</dbReference>
<dbReference type="PANTHER" id="PTHR19376">
    <property type="entry name" value="DNA-DIRECTED RNA POLYMERASE"/>
    <property type="match status" value="1"/>
</dbReference>
<evidence type="ECO:0000313" key="10">
    <source>
        <dbReference type="EMBL" id="BAU62590.1"/>
    </source>
</evidence>
<evidence type="ECO:0000256" key="7">
    <source>
        <dbReference type="RuleBase" id="RU004279"/>
    </source>
</evidence>
<evidence type="ECO:0000256" key="4">
    <source>
        <dbReference type="ARBA" id="ARBA00022695"/>
    </source>
</evidence>
<keyword evidence="4 7" id="KW-0548">Nucleotidyltransferase</keyword>
<dbReference type="InterPro" id="IPR000722">
    <property type="entry name" value="RNA_pol_asu"/>
</dbReference>
<dbReference type="Gene3D" id="1.10.274.100">
    <property type="entry name" value="RNA polymerase Rpb1, domain 3"/>
    <property type="match status" value="1"/>
</dbReference>
<protein>
    <recommendedName>
        <fullName evidence="7">DNA-directed RNA polymerase subunit</fullName>
        <ecNumber evidence="7">2.7.7.6</ecNumber>
    </recommendedName>
</protein>
<comment type="function">
    <text evidence="1 7">DNA-dependent RNA polymerase catalyzes the transcription of DNA into RNA using the four ribonucleoside triphosphates as substrates.</text>
</comment>
<dbReference type="InterPro" id="IPR007080">
    <property type="entry name" value="RNA_pol_Rpb1_1"/>
</dbReference>
<keyword evidence="10" id="KW-0934">Plastid</keyword>
<dbReference type="SMART" id="SM00663">
    <property type="entry name" value="RPOLA_N"/>
    <property type="match status" value="1"/>
</dbReference>
<evidence type="ECO:0000256" key="6">
    <source>
        <dbReference type="ARBA" id="ARBA00048552"/>
    </source>
</evidence>
<dbReference type="PANTHER" id="PTHR19376:SF54">
    <property type="entry name" value="DNA-DIRECTED RNA POLYMERASE SUBUNIT BETA"/>
    <property type="match status" value="1"/>
</dbReference>
<feature type="transmembrane region" description="Helical" evidence="8">
    <location>
        <begin position="109"/>
        <end position="129"/>
    </location>
</feature>
<evidence type="ECO:0000256" key="8">
    <source>
        <dbReference type="SAM" id="Phobius"/>
    </source>
</evidence>
<dbReference type="GO" id="GO:0003677">
    <property type="term" value="F:DNA binding"/>
    <property type="evidence" value="ECO:0007669"/>
    <property type="project" value="InterPro"/>
</dbReference>
<comment type="similarity">
    <text evidence="7">Belongs to the RNA polymerase beta' chain family.</text>
</comment>
<proteinExistence type="inferred from homology"/>
<evidence type="ECO:0000256" key="5">
    <source>
        <dbReference type="ARBA" id="ARBA00023163"/>
    </source>
</evidence>
<dbReference type="GO" id="GO:0006351">
    <property type="term" value="P:DNA-templated transcription"/>
    <property type="evidence" value="ECO:0007669"/>
    <property type="project" value="InterPro"/>
</dbReference>
<dbReference type="Gene3D" id="4.10.860.120">
    <property type="entry name" value="RNA polymerase II, clamp domain"/>
    <property type="match status" value="1"/>
</dbReference>
<keyword evidence="3 7" id="KW-0808">Transferase</keyword>
<comment type="catalytic activity">
    <reaction evidence="6 7">
        <text>RNA(n) + a ribonucleoside 5'-triphosphate = RNA(n+1) + diphosphate</text>
        <dbReference type="Rhea" id="RHEA:21248"/>
        <dbReference type="Rhea" id="RHEA-COMP:14527"/>
        <dbReference type="Rhea" id="RHEA-COMP:17342"/>
        <dbReference type="ChEBI" id="CHEBI:33019"/>
        <dbReference type="ChEBI" id="CHEBI:61557"/>
        <dbReference type="ChEBI" id="CHEBI:140395"/>
        <dbReference type="EC" id="2.7.7.6"/>
    </reaction>
</comment>
<reference evidence="10" key="1">
    <citation type="journal article" date="2016" name="J. Plant Res.">
        <title>Plastid genome sequences of Gymnochlora stellata, Lotharella vacuolata, and Partenskyella glossopodia reveal remarkable structural conservation among chlorarachniophyte species.</title>
        <authorList>
            <person name="Suzuki S."/>
            <person name="Hirakawa Y."/>
            <person name="Kofuji R."/>
            <person name="Sugita M."/>
            <person name="Ishida K."/>
        </authorList>
    </citation>
    <scope>NUCLEOTIDE SEQUENCE</scope>
    <source>
        <strain evidence="10">RCC365</strain>
    </source>
</reference>
<dbReference type="InterPro" id="IPR006592">
    <property type="entry name" value="RNA_pol_N"/>
</dbReference>
<keyword evidence="2 7" id="KW-0240">DNA-directed RNA polymerase</keyword>
<dbReference type="EMBL" id="AP014948">
    <property type="protein sequence ID" value="BAU62590.1"/>
    <property type="molecule type" value="Genomic_DNA"/>
</dbReference>
<dbReference type="GO" id="GO:0003899">
    <property type="term" value="F:DNA-directed RNA polymerase activity"/>
    <property type="evidence" value="ECO:0007669"/>
    <property type="project" value="UniProtKB-EC"/>
</dbReference>
<geneLocation type="plastid" evidence="10"/>
<dbReference type="Pfam" id="PF00623">
    <property type="entry name" value="RNA_pol_Rpb1_2"/>
    <property type="match status" value="1"/>
</dbReference>
<dbReference type="EC" id="2.7.7.6" evidence="7"/>
<evidence type="ECO:0000256" key="3">
    <source>
        <dbReference type="ARBA" id="ARBA00022679"/>
    </source>
</evidence>
<keyword evidence="8" id="KW-1133">Transmembrane helix</keyword>
<dbReference type="RefSeq" id="YP_009240456.1">
    <property type="nucleotide sequence ID" value="NC_029742.1"/>
</dbReference>
<feature type="domain" description="RNA polymerase N-terminal" evidence="9">
    <location>
        <begin position="369"/>
        <end position="645"/>
    </location>
</feature>
<keyword evidence="8" id="KW-0472">Membrane</keyword>
<keyword evidence="8" id="KW-0812">Transmembrane</keyword>
<dbReference type="InterPro" id="IPR045867">
    <property type="entry name" value="DNA-dir_RpoC_beta_prime"/>
</dbReference>
<dbReference type="Gene3D" id="2.40.40.20">
    <property type="match status" value="1"/>
</dbReference>
<dbReference type="Gene3D" id="1.10.40.90">
    <property type="match status" value="1"/>
</dbReference>
<dbReference type="Pfam" id="PF04983">
    <property type="entry name" value="RNA_pol_Rpb1_3"/>
    <property type="match status" value="1"/>
</dbReference>
<dbReference type="InterPro" id="IPR007066">
    <property type="entry name" value="RNA_pol_Rpb1_3"/>
</dbReference>
<name>A0A140JZR3_9EUKA</name>
<keyword evidence="5 7" id="KW-0804">Transcription</keyword>
<accession>A0A140JZR3</accession>